<name>A0A084W1Z1_ANOSI</name>
<dbReference type="EMBL" id="KE525272">
    <property type="protein sequence ID" value="KFB44235.1"/>
    <property type="molecule type" value="Genomic_DNA"/>
</dbReference>
<sequence length="131" mass="14490">MKEMLQNFGETILVGLVVAIVILLAMILCRYMKHLCYKQQTKREMERMSMRWMMELRLQATKQETSLPLGNDHQATSEASLGNLNIVAGAPGLQTATESVHTNRSSISSASSSDSDEPNATSNEHHNGIRG</sequence>
<reference evidence="4" key="2">
    <citation type="submission" date="2020-05" db="UniProtKB">
        <authorList>
            <consortium name="EnsemblMetazoa"/>
        </authorList>
    </citation>
    <scope>IDENTIFICATION</scope>
</reference>
<evidence type="ECO:0000256" key="2">
    <source>
        <dbReference type="SAM" id="Phobius"/>
    </source>
</evidence>
<dbReference type="VEuPathDB" id="VectorBase:ASIS014695"/>
<evidence type="ECO:0000313" key="4">
    <source>
        <dbReference type="EnsemblMetazoa" id="ASIC012128-PA"/>
    </source>
</evidence>
<dbReference type="EMBL" id="ATLV01019471">
    <property type="status" value="NOT_ANNOTATED_CDS"/>
    <property type="molecule type" value="Genomic_DNA"/>
</dbReference>
<dbReference type="Proteomes" id="UP000030765">
    <property type="component" value="Unassembled WGS sequence"/>
</dbReference>
<protein>
    <submittedName>
        <fullName evidence="3 4">Uncharacterized protein</fullName>
    </submittedName>
</protein>
<feature type="region of interest" description="Disordered" evidence="1">
    <location>
        <begin position="95"/>
        <end position="131"/>
    </location>
</feature>
<evidence type="ECO:0000313" key="5">
    <source>
        <dbReference type="Proteomes" id="UP000030765"/>
    </source>
</evidence>
<dbReference type="AlphaFoldDB" id="A0A084W1Z1"/>
<evidence type="ECO:0000256" key="1">
    <source>
        <dbReference type="SAM" id="MobiDB-lite"/>
    </source>
</evidence>
<dbReference type="EnsemblMetazoa" id="ASIC012128-RA">
    <property type="protein sequence ID" value="ASIC012128-PA"/>
    <property type="gene ID" value="ASIC012128"/>
</dbReference>
<proteinExistence type="predicted"/>
<feature type="transmembrane region" description="Helical" evidence="2">
    <location>
        <begin position="12"/>
        <end position="32"/>
    </location>
</feature>
<keyword evidence="2" id="KW-0812">Transmembrane</keyword>
<keyword evidence="2" id="KW-1133">Transmembrane helix</keyword>
<feature type="compositionally biased region" description="Polar residues" evidence="1">
    <location>
        <begin position="95"/>
        <end position="104"/>
    </location>
</feature>
<organism evidence="3">
    <name type="scientific">Anopheles sinensis</name>
    <name type="common">Mosquito</name>
    <dbReference type="NCBI Taxonomy" id="74873"/>
    <lineage>
        <taxon>Eukaryota</taxon>
        <taxon>Metazoa</taxon>
        <taxon>Ecdysozoa</taxon>
        <taxon>Arthropoda</taxon>
        <taxon>Hexapoda</taxon>
        <taxon>Insecta</taxon>
        <taxon>Pterygota</taxon>
        <taxon>Neoptera</taxon>
        <taxon>Endopterygota</taxon>
        <taxon>Diptera</taxon>
        <taxon>Nematocera</taxon>
        <taxon>Culicoidea</taxon>
        <taxon>Culicidae</taxon>
        <taxon>Anophelinae</taxon>
        <taxon>Anopheles</taxon>
    </lineage>
</organism>
<accession>A0A084W1Z1</accession>
<keyword evidence="2" id="KW-0472">Membrane</keyword>
<dbReference type="VEuPathDB" id="VectorBase:ASIC012128"/>
<keyword evidence="5" id="KW-1185">Reference proteome</keyword>
<gene>
    <name evidence="3" type="ORF">ZHAS_00012128</name>
</gene>
<reference evidence="3 5" key="1">
    <citation type="journal article" date="2014" name="BMC Genomics">
        <title>Genome sequence of Anopheles sinensis provides insight into genetics basis of mosquito competence for malaria parasites.</title>
        <authorList>
            <person name="Zhou D."/>
            <person name="Zhang D."/>
            <person name="Ding G."/>
            <person name="Shi L."/>
            <person name="Hou Q."/>
            <person name="Ye Y."/>
            <person name="Xu Y."/>
            <person name="Zhou H."/>
            <person name="Xiong C."/>
            <person name="Li S."/>
            <person name="Yu J."/>
            <person name="Hong S."/>
            <person name="Yu X."/>
            <person name="Zou P."/>
            <person name="Chen C."/>
            <person name="Chang X."/>
            <person name="Wang W."/>
            <person name="Lv Y."/>
            <person name="Sun Y."/>
            <person name="Ma L."/>
            <person name="Shen B."/>
            <person name="Zhu C."/>
        </authorList>
    </citation>
    <scope>NUCLEOTIDE SEQUENCE [LARGE SCALE GENOMIC DNA]</scope>
</reference>
<evidence type="ECO:0000313" key="3">
    <source>
        <dbReference type="EMBL" id="KFB44235.1"/>
    </source>
</evidence>